<dbReference type="AlphaFoldDB" id="A0A0F9IWE4"/>
<accession>A0A0F9IWE4</accession>
<sequence>MAGNDRPDFGSLIDCVEIVKGSLEVLNNESNLTIIRHKTTLEKMVEACSFLVTNIRVIEVDLRAS</sequence>
<gene>
    <name evidence="1" type="ORF">LCGC14_1605850</name>
</gene>
<proteinExistence type="predicted"/>
<reference evidence="1" key="1">
    <citation type="journal article" date="2015" name="Nature">
        <title>Complex archaea that bridge the gap between prokaryotes and eukaryotes.</title>
        <authorList>
            <person name="Spang A."/>
            <person name="Saw J.H."/>
            <person name="Jorgensen S.L."/>
            <person name="Zaremba-Niedzwiedzka K."/>
            <person name="Martijn J."/>
            <person name="Lind A.E."/>
            <person name="van Eijk R."/>
            <person name="Schleper C."/>
            <person name="Guy L."/>
            <person name="Ettema T.J."/>
        </authorList>
    </citation>
    <scope>NUCLEOTIDE SEQUENCE</scope>
</reference>
<dbReference type="EMBL" id="LAZR01012940">
    <property type="protein sequence ID" value="KKM24364.1"/>
    <property type="molecule type" value="Genomic_DNA"/>
</dbReference>
<protein>
    <submittedName>
        <fullName evidence="1">Uncharacterized protein</fullName>
    </submittedName>
</protein>
<name>A0A0F9IWE4_9ZZZZ</name>
<organism evidence="1">
    <name type="scientific">marine sediment metagenome</name>
    <dbReference type="NCBI Taxonomy" id="412755"/>
    <lineage>
        <taxon>unclassified sequences</taxon>
        <taxon>metagenomes</taxon>
        <taxon>ecological metagenomes</taxon>
    </lineage>
</organism>
<comment type="caution">
    <text evidence="1">The sequence shown here is derived from an EMBL/GenBank/DDBJ whole genome shotgun (WGS) entry which is preliminary data.</text>
</comment>
<evidence type="ECO:0000313" key="1">
    <source>
        <dbReference type="EMBL" id="KKM24364.1"/>
    </source>
</evidence>